<evidence type="ECO:0000313" key="5">
    <source>
        <dbReference type="Proteomes" id="UP000233343"/>
    </source>
</evidence>
<dbReference type="Proteomes" id="UP000233343">
    <property type="component" value="Unassembled WGS sequence"/>
</dbReference>
<evidence type="ECO:0000259" key="1">
    <source>
        <dbReference type="Pfam" id="PF05547"/>
    </source>
</evidence>
<dbReference type="Gene3D" id="2.60.40.10">
    <property type="entry name" value="Immunoglobulins"/>
    <property type="match status" value="1"/>
</dbReference>
<reference evidence="4 5" key="1">
    <citation type="journal article" date="2010" name="Int. J. Syst. Evol. Microbiol.">
        <title>Bacillus horneckiae sp. nov., isolated from a spacecraft-assembly clean room.</title>
        <authorList>
            <person name="Vaishampayan P."/>
            <person name="Probst A."/>
            <person name="Krishnamurthi S."/>
            <person name="Ghosh S."/>
            <person name="Osman S."/>
            <person name="McDowall A."/>
            <person name="Ruckmani A."/>
            <person name="Mayilraj S."/>
            <person name="Venkateswaran K."/>
        </authorList>
    </citation>
    <scope>NUCLEOTIDE SEQUENCE [LARGE SCALE GENOMIC DNA]</scope>
    <source>
        <strain evidence="5">1PO1SC</strain>
    </source>
</reference>
<sequence>MIASSVQAAPVGLDQFPEPADKESWVLPENMTWDDYNPIPGLDWREPVVEPEREIKGALVVVDFSDRDFILSMEEGSELAGNPIVGNIPREDIPQYWVDFLNTPQEINNYRTIDEYWRENSFGKWAVDLESFGPYKMSGREFQYGLSRGHGQDVNMPEGYSALDLKSEAMAAAEADMEASGEEYDFTFILHAGYDESGVWQEFGEMMFQTKEDVSAEFGPPAEFANMPNWANTRYVDWTSWIAASSIWSSADIRNGISIQGENDGMGTFAHEFGHIMNLLDNYNNPYANPVSRTYSGPWELMSRGSFNGPGGPHTRWMVMPTLGASSPSHHMLRNKIKQGFLAEEEYINVDRDELADTGPVFADILAREIPVSSEFGRENVFAGINIEMEDLTPPNSLNDDWRADMQRGAKWYDNYTVEVVDRVGFDSFQTDSGVLLAKTKNAESAPNIWVIDAKDEDIDQVDFVRPNGSIAKYSKGDYRQLADALFKAGTDEGVESEYIDEHNRLHFYILNKEVDEIGALSYRVAVRHLDGAGDFERGLEIENGTVERALPGKIATHHFKVTNTGEETDLVRLQAEVDAGWETKLMNSVIEVPAGETVEVPVYAEVPDDQMGITTVQFTATSETDSSKSVSSIQPITNDISANGIKALVTFYGDEGGFADSAVARQLNTHLTSIALYESKDLSDKVTKHTQSFKQLVSKLNDNELITDEAAGALLDYSDYLLLQWQ</sequence>
<dbReference type="Pfam" id="PF23619">
    <property type="entry name" value="Ig_VWA7"/>
    <property type="match status" value="1"/>
</dbReference>
<dbReference type="InterPro" id="IPR008757">
    <property type="entry name" value="Peptidase_M6-like_domain"/>
</dbReference>
<name>A0A2N0ZLR1_9BACI</name>
<accession>A0A2N0ZLR1</accession>
<dbReference type="GO" id="GO:0008233">
    <property type="term" value="F:peptidase activity"/>
    <property type="evidence" value="ECO:0007669"/>
    <property type="project" value="InterPro"/>
</dbReference>
<dbReference type="InterPro" id="IPR057615">
    <property type="entry name" value="Ig_VWA7"/>
</dbReference>
<dbReference type="InterPro" id="IPR054470">
    <property type="entry name" value="FIMAH_dom"/>
</dbReference>
<dbReference type="Pfam" id="PF22888">
    <property type="entry name" value="FIMAH"/>
    <property type="match status" value="1"/>
</dbReference>
<organism evidence="4 5">
    <name type="scientific">Cytobacillus horneckiae</name>
    <dbReference type="NCBI Taxonomy" id="549687"/>
    <lineage>
        <taxon>Bacteria</taxon>
        <taxon>Bacillati</taxon>
        <taxon>Bacillota</taxon>
        <taxon>Bacilli</taxon>
        <taxon>Bacillales</taxon>
        <taxon>Bacillaceae</taxon>
        <taxon>Cytobacillus</taxon>
    </lineage>
</organism>
<evidence type="ECO:0000259" key="2">
    <source>
        <dbReference type="Pfam" id="PF22888"/>
    </source>
</evidence>
<feature type="domain" description="Peptidase M6-like" evidence="1">
    <location>
        <begin position="258"/>
        <end position="311"/>
    </location>
</feature>
<protein>
    <recommendedName>
        <fullName evidence="6">FixG C-terminal immunoglobulin-like domain-containing protein</fullName>
    </recommendedName>
</protein>
<dbReference type="NCBIfam" id="TIGR03296">
    <property type="entry name" value="M6dom_TIGR03296"/>
    <property type="match status" value="1"/>
</dbReference>
<feature type="domain" description="VWA7 Ig-like" evidence="3">
    <location>
        <begin position="542"/>
        <end position="629"/>
    </location>
</feature>
<dbReference type="EMBL" id="PISD01000008">
    <property type="protein sequence ID" value="PKG30450.1"/>
    <property type="molecule type" value="Genomic_DNA"/>
</dbReference>
<feature type="domain" description="FIMAH" evidence="2">
    <location>
        <begin position="644"/>
        <end position="723"/>
    </location>
</feature>
<proteinExistence type="predicted"/>
<evidence type="ECO:0000313" key="4">
    <source>
        <dbReference type="EMBL" id="PKG30450.1"/>
    </source>
</evidence>
<gene>
    <name evidence="4" type="ORF">CWS20_04480</name>
</gene>
<dbReference type="GO" id="GO:0006508">
    <property type="term" value="P:proteolysis"/>
    <property type="evidence" value="ECO:0007669"/>
    <property type="project" value="InterPro"/>
</dbReference>
<dbReference type="InterPro" id="IPR013783">
    <property type="entry name" value="Ig-like_fold"/>
</dbReference>
<evidence type="ECO:0008006" key="6">
    <source>
        <dbReference type="Google" id="ProtNLM"/>
    </source>
</evidence>
<dbReference type="AlphaFoldDB" id="A0A2N0ZLR1"/>
<comment type="caution">
    <text evidence="4">The sequence shown here is derived from an EMBL/GenBank/DDBJ whole genome shotgun (WGS) entry which is preliminary data.</text>
</comment>
<dbReference type="Pfam" id="PF05547">
    <property type="entry name" value="Peptidase_M6"/>
    <property type="match status" value="1"/>
</dbReference>
<dbReference type="SUPFAM" id="SSF55486">
    <property type="entry name" value="Metalloproteases ('zincins'), catalytic domain"/>
    <property type="match status" value="1"/>
</dbReference>
<evidence type="ECO:0000259" key="3">
    <source>
        <dbReference type="Pfam" id="PF23619"/>
    </source>
</evidence>
<keyword evidence="5" id="KW-1185">Reference proteome</keyword>